<dbReference type="Pfam" id="PF19700">
    <property type="entry name" value="DUF6198"/>
    <property type="match status" value="1"/>
</dbReference>
<feature type="transmembrane region" description="Helical" evidence="1">
    <location>
        <begin position="85"/>
        <end position="106"/>
    </location>
</feature>
<protein>
    <recommendedName>
        <fullName evidence="4">YitT family protein</fullName>
    </recommendedName>
</protein>
<dbReference type="RefSeq" id="WP_266053127.1">
    <property type="nucleotide sequence ID" value="NZ_JAPFQO010000009.1"/>
</dbReference>
<proteinExistence type="predicted"/>
<keyword evidence="1" id="KW-1133">Transmembrane helix</keyword>
<evidence type="ECO:0008006" key="4">
    <source>
        <dbReference type="Google" id="ProtNLM"/>
    </source>
</evidence>
<keyword evidence="1" id="KW-0812">Transmembrane</keyword>
<accession>A0ABT3RI38</accession>
<dbReference type="PANTHER" id="PTHR40078:SF1">
    <property type="entry name" value="INTEGRAL MEMBRANE PROTEIN"/>
    <property type="match status" value="1"/>
</dbReference>
<dbReference type="Proteomes" id="UP001207228">
    <property type="component" value="Unassembled WGS sequence"/>
</dbReference>
<gene>
    <name evidence="2" type="ORF">OO017_13850</name>
</gene>
<sequence>MALSTNSDTLRNWVIRYTFFFLGLILFGLGIAISVKVRHLGLHPWDVLNVAFSDKFGLSIGTWSVIVGMVLILISLFISRKYINIGTFLNALLIGPFMDFFLWLDILPEASHTWFDYVWLLLAILIIGMAGGLYVAGGIGAGPRDGFMLTISDRTKLSVSKARIAVESMVLVIGFLLGGPVHVVTFLYTFILSPVFQVSLNVFVKLREALSEEKPEKVNV</sequence>
<evidence type="ECO:0000256" key="1">
    <source>
        <dbReference type="SAM" id="Phobius"/>
    </source>
</evidence>
<evidence type="ECO:0000313" key="3">
    <source>
        <dbReference type="Proteomes" id="UP001207228"/>
    </source>
</evidence>
<feature type="transmembrane region" description="Helical" evidence="1">
    <location>
        <begin position="118"/>
        <end position="141"/>
    </location>
</feature>
<dbReference type="InterPro" id="IPR038750">
    <property type="entry name" value="YczE/YyaS-like"/>
</dbReference>
<organism evidence="2 3">
    <name type="scientific">Pontibacter anaerobius</name>
    <dbReference type="NCBI Taxonomy" id="2993940"/>
    <lineage>
        <taxon>Bacteria</taxon>
        <taxon>Pseudomonadati</taxon>
        <taxon>Bacteroidota</taxon>
        <taxon>Cytophagia</taxon>
        <taxon>Cytophagales</taxon>
        <taxon>Hymenobacteraceae</taxon>
        <taxon>Pontibacter</taxon>
    </lineage>
</organism>
<dbReference type="PANTHER" id="PTHR40078">
    <property type="entry name" value="INTEGRAL MEMBRANE PROTEIN-RELATED"/>
    <property type="match status" value="1"/>
</dbReference>
<keyword evidence="1" id="KW-0472">Membrane</keyword>
<reference evidence="2 3" key="1">
    <citation type="submission" date="2022-11" db="EMBL/GenBank/DDBJ databases">
        <title>The characterization of three novel Bacteroidetes species and genomic analysis of their roles in tidal elemental geochemical cycles.</title>
        <authorList>
            <person name="Ma K.-J."/>
        </authorList>
    </citation>
    <scope>NUCLEOTIDE SEQUENCE [LARGE SCALE GENOMIC DNA]</scope>
    <source>
        <strain evidence="2 3">M82</strain>
    </source>
</reference>
<feature type="transmembrane region" description="Helical" evidence="1">
    <location>
        <begin position="56"/>
        <end position="78"/>
    </location>
</feature>
<evidence type="ECO:0000313" key="2">
    <source>
        <dbReference type="EMBL" id="MCX2741037.1"/>
    </source>
</evidence>
<keyword evidence="3" id="KW-1185">Reference proteome</keyword>
<dbReference type="EMBL" id="JAPFQO010000009">
    <property type="protein sequence ID" value="MCX2741037.1"/>
    <property type="molecule type" value="Genomic_DNA"/>
</dbReference>
<name>A0ABT3RI38_9BACT</name>
<comment type="caution">
    <text evidence="2">The sequence shown here is derived from an EMBL/GenBank/DDBJ whole genome shotgun (WGS) entry which is preliminary data.</text>
</comment>
<feature type="transmembrane region" description="Helical" evidence="1">
    <location>
        <begin position="14"/>
        <end position="36"/>
    </location>
</feature>